<accession>A0AAD6LL10</accession>
<dbReference type="InterPro" id="IPR001653">
    <property type="entry name" value="DAP_epimerase_DapF"/>
</dbReference>
<keyword evidence="5" id="KW-0028">Amino-acid biosynthesis</keyword>
<protein>
    <recommendedName>
        <fullName evidence="4">diaminopimelate epimerase</fullName>
        <ecNumber evidence="4">5.1.1.7</ecNumber>
    </recommendedName>
</protein>
<evidence type="ECO:0000256" key="3">
    <source>
        <dbReference type="ARBA" id="ARBA00010219"/>
    </source>
</evidence>
<evidence type="ECO:0000256" key="5">
    <source>
        <dbReference type="ARBA" id="ARBA00022605"/>
    </source>
</evidence>
<dbReference type="Gene3D" id="3.90.280.10">
    <property type="entry name" value="PEBP-like"/>
    <property type="match status" value="1"/>
</dbReference>
<evidence type="ECO:0000256" key="9">
    <source>
        <dbReference type="SAM" id="MobiDB-lite"/>
    </source>
</evidence>
<dbReference type="NCBIfam" id="TIGR00481">
    <property type="entry name" value="YbhB/YbcL family Raf kinase inhibitor-like protein"/>
    <property type="match status" value="1"/>
</dbReference>
<keyword evidence="11" id="KW-1185">Reference proteome</keyword>
<dbReference type="HAMAP" id="MF_00197">
    <property type="entry name" value="DAP_epimerase"/>
    <property type="match status" value="1"/>
</dbReference>
<feature type="region of interest" description="Disordered" evidence="9">
    <location>
        <begin position="393"/>
        <end position="413"/>
    </location>
</feature>
<dbReference type="Proteomes" id="UP001164929">
    <property type="component" value="Chromosome 16"/>
</dbReference>
<dbReference type="PROSITE" id="PS01326">
    <property type="entry name" value="DAP_EPIMERASE"/>
    <property type="match status" value="1"/>
</dbReference>
<dbReference type="Pfam" id="PF01678">
    <property type="entry name" value="DAP_epimerase"/>
    <property type="match status" value="2"/>
</dbReference>
<dbReference type="SUPFAM" id="SSF54506">
    <property type="entry name" value="Diaminopimelate epimerase-like"/>
    <property type="match status" value="2"/>
</dbReference>
<evidence type="ECO:0000256" key="4">
    <source>
        <dbReference type="ARBA" id="ARBA00013080"/>
    </source>
</evidence>
<evidence type="ECO:0000313" key="11">
    <source>
        <dbReference type="Proteomes" id="UP001164929"/>
    </source>
</evidence>
<sequence length="540" mass="59053">MAEAIAAAAATSLSVKPSNRHSQLFLSSTSFPIIRLNSLKNPNFRPLVVSSTSIDSAATQKTSSKTSFLDQREGSRYLHFVKYHGLGNDFILVDNRDSSEPKITPEQAAKLCDRNFGIGADGVIFALPGINGTDYTMRIFNSDGSEPEMCGNGVRCFARFIAELENLHVKKLSFSVHTGAGLIVPEIQEDGQVKVDMGEPVLKAADVPTKLAANKNDAVVKSELVVDGVTWNVTCVSMGNPHCVTFGIKGGQDLQVDALNLAQIGPKFEHHEVFPARTNTEFVQVYSPSHLKMRVWERGAGATLACGTGACATVVAAVLEGRAGRNCMVDLPGGPLEIEWREEDNHVYMTGPAEMVHGKLFQLLLCFETRAVPDPVYVKSLLVSPEIDNEGRLPRKYRGEGQGAKKNLSPPVEWYNVPEGTKSPALVVQDLDISDPDGPNVPWPHWVVVNIPPHVKRLPEGFSGKEEEFGGEYALIKEGVNGWKLPGWRGPVLPKHGRRFEFKLYALDDESHLGNKVTKEKLEEAVQGHVLGEAVLKCRF</sequence>
<dbReference type="FunFam" id="3.10.310.10:FF:000011">
    <property type="entry name" value="Diaminopimelate epimerase, chloroplastic"/>
    <property type="match status" value="1"/>
</dbReference>
<keyword evidence="7" id="KW-0413">Isomerase</keyword>
<comment type="subcellular location">
    <subcellularLocation>
        <location evidence="1">Plastid</location>
        <location evidence="1">Chloroplast</location>
    </subcellularLocation>
</comment>
<dbReference type="Pfam" id="PF01161">
    <property type="entry name" value="PBP"/>
    <property type="match status" value="1"/>
</dbReference>
<dbReference type="EC" id="5.1.1.7" evidence="4"/>
<evidence type="ECO:0000256" key="2">
    <source>
        <dbReference type="ARBA" id="ARBA00005196"/>
    </source>
</evidence>
<organism evidence="10 11">
    <name type="scientific">Populus alba x Populus x berolinensis</name>
    <dbReference type="NCBI Taxonomy" id="444605"/>
    <lineage>
        <taxon>Eukaryota</taxon>
        <taxon>Viridiplantae</taxon>
        <taxon>Streptophyta</taxon>
        <taxon>Embryophyta</taxon>
        <taxon>Tracheophyta</taxon>
        <taxon>Spermatophyta</taxon>
        <taxon>Magnoliopsida</taxon>
        <taxon>eudicotyledons</taxon>
        <taxon>Gunneridae</taxon>
        <taxon>Pentapetalae</taxon>
        <taxon>rosids</taxon>
        <taxon>fabids</taxon>
        <taxon>Malpighiales</taxon>
        <taxon>Salicaceae</taxon>
        <taxon>Saliceae</taxon>
        <taxon>Populus</taxon>
    </lineage>
</organism>
<dbReference type="NCBIfam" id="TIGR00652">
    <property type="entry name" value="DapF"/>
    <property type="match status" value="1"/>
</dbReference>
<dbReference type="Gene3D" id="3.10.310.10">
    <property type="entry name" value="Diaminopimelate Epimerase, Chain A, domain 1"/>
    <property type="match status" value="2"/>
</dbReference>
<dbReference type="CDD" id="cd00865">
    <property type="entry name" value="PEBP_bact_arch"/>
    <property type="match status" value="1"/>
</dbReference>
<dbReference type="GO" id="GO:0008837">
    <property type="term" value="F:diaminopimelate epimerase activity"/>
    <property type="evidence" value="ECO:0007669"/>
    <property type="project" value="UniProtKB-EC"/>
</dbReference>
<comment type="catalytic activity">
    <reaction evidence="8">
        <text>(2S,6S)-2,6-diaminopimelate = meso-2,6-diaminopimelate</text>
        <dbReference type="Rhea" id="RHEA:15393"/>
        <dbReference type="ChEBI" id="CHEBI:57609"/>
        <dbReference type="ChEBI" id="CHEBI:57791"/>
        <dbReference type="EC" id="5.1.1.7"/>
    </reaction>
</comment>
<dbReference type="GO" id="GO:0009507">
    <property type="term" value="C:chloroplast"/>
    <property type="evidence" value="ECO:0007669"/>
    <property type="project" value="UniProtKB-SubCell"/>
</dbReference>
<evidence type="ECO:0000256" key="6">
    <source>
        <dbReference type="ARBA" id="ARBA00023154"/>
    </source>
</evidence>
<gene>
    <name evidence="10" type="ORF">NC653_036813</name>
</gene>
<dbReference type="AlphaFoldDB" id="A0AAD6LL10"/>
<keyword evidence="6" id="KW-0457">Lysine biosynthesis</keyword>
<dbReference type="PANTHER" id="PTHR31689:SF0">
    <property type="entry name" value="DIAMINOPIMELATE EPIMERASE"/>
    <property type="match status" value="1"/>
</dbReference>
<dbReference type="FunFam" id="3.10.310.10:FF:000009">
    <property type="entry name" value="Diaminopimelate epimerase chloroplastic"/>
    <property type="match status" value="1"/>
</dbReference>
<proteinExistence type="inferred from homology"/>
<dbReference type="SUPFAM" id="SSF49777">
    <property type="entry name" value="PEBP-like"/>
    <property type="match status" value="1"/>
</dbReference>
<dbReference type="PANTHER" id="PTHR31689">
    <property type="entry name" value="DIAMINOPIMELATE EPIMERASE, CHLOROPLASTIC"/>
    <property type="match status" value="1"/>
</dbReference>
<evidence type="ECO:0000313" key="10">
    <source>
        <dbReference type="EMBL" id="KAJ6968955.1"/>
    </source>
</evidence>
<dbReference type="InterPro" id="IPR005247">
    <property type="entry name" value="YbhB_YbcL/LppC-like"/>
</dbReference>
<evidence type="ECO:0000256" key="8">
    <source>
        <dbReference type="ARBA" id="ARBA00051712"/>
    </source>
</evidence>
<dbReference type="InterPro" id="IPR018510">
    <property type="entry name" value="DAP_epimerase_AS"/>
</dbReference>
<name>A0AAD6LL10_9ROSI</name>
<comment type="similarity">
    <text evidence="3">Belongs to the diaminopimelate epimerase family.</text>
</comment>
<dbReference type="InterPro" id="IPR008914">
    <property type="entry name" value="PEBP"/>
</dbReference>
<comment type="pathway">
    <text evidence="2">Amino-acid biosynthesis; L-lysine biosynthesis via DAP pathway; DL-2,6-diaminopimelate from LL-2,6-diaminopimelate: step 1/1.</text>
</comment>
<evidence type="ECO:0000256" key="7">
    <source>
        <dbReference type="ARBA" id="ARBA00023235"/>
    </source>
</evidence>
<dbReference type="EMBL" id="JAQIZT010000016">
    <property type="protein sequence ID" value="KAJ6968955.1"/>
    <property type="molecule type" value="Genomic_DNA"/>
</dbReference>
<dbReference type="GO" id="GO:0005829">
    <property type="term" value="C:cytosol"/>
    <property type="evidence" value="ECO:0007669"/>
    <property type="project" value="TreeGrafter"/>
</dbReference>
<reference evidence="10 11" key="1">
    <citation type="journal article" date="2023" name="Mol. Ecol. Resour.">
        <title>Chromosome-level genome assembly of a triploid poplar Populus alba 'Berolinensis'.</title>
        <authorList>
            <person name="Chen S."/>
            <person name="Yu Y."/>
            <person name="Wang X."/>
            <person name="Wang S."/>
            <person name="Zhang T."/>
            <person name="Zhou Y."/>
            <person name="He R."/>
            <person name="Meng N."/>
            <person name="Wang Y."/>
            <person name="Liu W."/>
            <person name="Liu Z."/>
            <person name="Liu J."/>
            <person name="Guo Q."/>
            <person name="Huang H."/>
            <person name="Sederoff R.R."/>
            <person name="Wang G."/>
            <person name="Qu G."/>
            <person name="Chen S."/>
        </authorList>
    </citation>
    <scope>NUCLEOTIDE SEQUENCE [LARGE SCALE GENOMIC DNA]</scope>
    <source>
        <strain evidence="10">SC-2020</strain>
    </source>
</reference>
<dbReference type="InterPro" id="IPR036610">
    <property type="entry name" value="PEBP-like_sf"/>
</dbReference>
<comment type="caution">
    <text evidence="10">The sequence shown here is derived from an EMBL/GenBank/DDBJ whole genome shotgun (WGS) entry which is preliminary data.</text>
</comment>
<evidence type="ECO:0000256" key="1">
    <source>
        <dbReference type="ARBA" id="ARBA00004229"/>
    </source>
</evidence>
<dbReference type="GO" id="GO:0009089">
    <property type="term" value="P:lysine biosynthetic process via diaminopimelate"/>
    <property type="evidence" value="ECO:0007669"/>
    <property type="project" value="InterPro"/>
</dbReference>